<dbReference type="Proteomes" id="UP000251937">
    <property type="component" value="Unassembled WGS sequence"/>
</dbReference>
<evidence type="ECO:0000313" key="2">
    <source>
        <dbReference type="EMBL" id="SQA92308.1"/>
    </source>
</evidence>
<dbReference type="SUPFAM" id="SSF53335">
    <property type="entry name" value="S-adenosyl-L-methionine-dependent methyltransferases"/>
    <property type="match status" value="1"/>
</dbReference>
<gene>
    <name evidence="2" type="ORF">NCTC11212_03954</name>
    <name evidence="1" type="ORF">SAMN05421800_11369</name>
</gene>
<dbReference type="RefSeq" id="WP_079465932.1">
    <property type="nucleotide sequence ID" value="NZ_CP033934.1"/>
</dbReference>
<evidence type="ECO:0000313" key="4">
    <source>
        <dbReference type="Proteomes" id="UP000251937"/>
    </source>
</evidence>
<dbReference type="CDD" id="cd02440">
    <property type="entry name" value="AdoMet_MTases"/>
    <property type="match status" value="1"/>
</dbReference>
<evidence type="ECO:0000313" key="1">
    <source>
        <dbReference type="EMBL" id="SKB90086.1"/>
    </source>
</evidence>
<keyword evidence="1" id="KW-0808">Transferase</keyword>
<dbReference type="Proteomes" id="UP000190669">
    <property type="component" value="Unassembled WGS sequence"/>
</dbReference>
<dbReference type="Gene3D" id="3.40.50.150">
    <property type="entry name" value="Vaccinia Virus protein VP39"/>
    <property type="match status" value="1"/>
</dbReference>
<protein>
    <submittedName>
        <fullName evidence="1">Methyltransferase domain-containing protein</fullName>
    </submittedName>
    <submittedName>
        <fullName evidence="2">Uncharacterized protein conserved in bacteria</fullName>
    </submittedName>
</protein>
<evidence type="ECO:0000313" key="3">
    <source>
        <dbReference type="Proteomes" id="UP000190669"/>
    </source>
</evidence>
<dbReference type="PANTHER" id="PTHR43861:SF6">
    <property type="entry name" value="METHYLTRANSFERASE TYPE 11"/>
    <property type="match status" value="1"/>
</dbReference>
<dbReference type="PANTHER" id="PTHR43861">
    <property type="entry name" value="TRANS-ACONITATE 2-METHYLTRANSFERASE-RELATED"/>
    <property type="match status" value="1"/>
</dbReference>
<accession>A0AAX2IU35</accession>
<dbReference type="InterPro" id="IPR029063">
    <property type="entry name" value="SAM-dependent_MTases_sf"/>
</dbReference>
<reference evidence="1 3" key="1">
    <citation type="submission" date="2017-02" db="EMBL/GenBank/DDBJ databases">
        <authorList>
            <person name="Varghese N."/>
            <person name="Submissions S."/>
        </authorList>
    </citation>
    <scope>NUCLEOTIDE SEQUENCE [LARGE SCALE GENOMIC DNA]</scope>
    <source>
        <strain evidence="1 3">DSM 16775</strain>
    </source>
</reference>
<keyword evidence="1" id="KW-0489">Methyltransferase</keyword>
<dbReference type="AlphaFoldDB" id="A0AAX2IU35"/>
<proteinExistence type="predicted"/>
<dbReference type="GO" id="GO:0032259">
    <property type="term" value="P:methylation"/>
    <property type="evidence" value="ECO:0007669"/>
    <property type="project" value="UniProtKB-KW"/>
</dbReference>
<reference evidence="2 4" key="2">
    <citation type="submission" date="2018-06" db="EMBL/GenBank/DDBJ databases">
        <authorList>
            <consortium name="Pathogen Informatics"/>
            <person name="Doyle S."/>
        </authorList>
    </citation>
    <scope>NUCLEOTIDE SEQUENCE [LARGE SCALE GENOMIC DNA]</scope>
    <source>
        <strain evidence="2 4">NCTC11212</strain>
    </source>
</reference>
<dbReference type="Pfam" id="PF13489">
    <property type="entry name" value="Methyltransf_23"/>
    <property type="match status" value="1"/>
</dbReference>
<organism evidence="2 4">
    <name type="scientific">Chryseobacterium balustinum</name>
    <dbReference type="NCBI Taxonomy" id="246"/>
    <lineage>
        <taxon>Bacteria</taxon>
        <taxon>Pseudomonadati</taxon>
        <taxon>Bacteroidota</taxon>
        <taxon>Flavobacteriia</taxon>
        <taxon>Flavobacteriales</taxon>
        <taxon>Weeksellaceae</taxon>
        <taxon>Chryseobacterium group</taxon>
        <taxon>Chryseobacterium</taxon>
    </lineage>
</organism>
<name>A0AAX2IU35_9FLAO</name>
<sequence length="310" mass="36153">MKEIRKNCPVCDDNRIAFYTNTYDKHYGHTEKNYDVYSCTKCKLLFLNPMIEDSELFALYPEDYYDTSMQTANDIIKKSQPNFLKDLLIGAKAKDLKLSFAGKKVLDLGVGDCEQLYVLHKQGAEAYGTEIRESACIIGEKLGLKVSKGTLFEANYQSDFFDYIRSNHSFEHITEPRELLEEINRILKENGRLFIGVPNTKSWTFRLFGKNWYYLGVPFHPFSYSPDNLIQLCEQYGFKMEKIIYNANYSSFVSGIQILLNLKNKKKSDDGWFFNKYNRIIFHQIARLSNLFKRGDCIEITFVKTKTVSR</sequence>
<keyword evidence="3" id="KW-1185">Reference proteome</keyword>
<dbReference type="EMBL" id="FUZE01000013">
    <property type="protein sequence ID" value="SKB90086.1"/>
    <property type="molecule type" value="Genomic_DNA"/>
</dbReference>
<dbReference type="KEGG" id="cbp:EB354_02740"/>
<comment type="caution">
    <text evidence="2">The sequence shown here is derived from an EMBL/GenBank/DDBJ whole genome shotgun (WGS) entry which is preliminary data.</text>
</comment>
<dbReference type="GO" id="GO:0008168">
    <property type="term" value="F:methyltransferase activity"/>
    <property type="evidence" value="ECO:0007669"/>
    <property type="project" value="UniProtKB-KW"/>
</dbReference>
<dbReference type="EMBL" id="UAVR01000023">
    <property type="protein sequence ID" value="SQA92308.1"/>
    <property type="molecule type" value="Genomic_DNA"/>
</dbReference>